<keyword evidence="1" id="KW-0812">Transmembrane</keyword>
<dbReference type="Proteomes" id="UP001059617">
    <property type="component" value="Chromosome"/>
</dbReference>
<evidence type="ECO:0000313" key="3">
    <source>
        <dbReference type="Proteomes" id="UP001059617"/>
    </source>
</evidence>
<keyword evidence="1" id="KW-1133">Transmembrane helix</keyword>
<accession>A0ABY5VN65</accession>
<keyword evidence="3" id="KW-1185">Reference proteome</keyword>
<dbReference type="EMBL" id="CP073720">
    <property type="protein sequence ID" value="UWP79172.1"/>
    <property type="molecule type" value="Genomic_DNA"/>
</dbReference>
<sequence length="180" mass="19839">MTLTWAQVIIVLLPVLVGAFIGIVPTLLVERAKQRAALRTRWDATIHTSCAQFAAAVRRILNLAEQFDHSTVDAERDDLLSKIRDEHTRLQLFMAEIRLLADVPVQLAARAALTHTFVLYLRLAGAAAAEEGTPVEARQRALASLFDFYRAVRVQLRVPDPQELAPMNPVPPSVSLPGTG</sequence>
<reference evidence="2" key="2">
    <citation type="submission" date="2022-09" db="EMBL/GenBank/DDBJ databases">
        <title>Biosynthetic gene clusters of Dactylosporangioum fulvum.</title>
        <authorList>
            <person name="Caradec T."/>
        </authorList>
    </citation>
    <scope>NUCLEOTIDE SEQUENCE</scope>
    <source>
        <strain evidence="2">NRRL B-16292</strain>
    </source>
</reference>
<feature type="transmembrane region" description="Helical" evidence="1">
    <location>
        <begin position="6"/>
        <end position="29"/>
    </location>
</feature>
<dbReference type="RefSeq" id="WP_259856726.1">
    <property type="nucleotide sequence ID" value="NZ_BAAAST010000103.1"/>
</dbReference>
<evidence type="ECO:0000313" key="2">
    <source>
        <dbReference type="EMBL" id="UWP79172.1"/>
    </source>
</evidence>
<evidence type="ECO:0000256" key="1">
    <source>
        <dbReference type="SAM" id="Phobius"/>
    </source>
</evidence>
<proteinExistence type="predicted"/>
<protein>
    <submittedName>
        <fullName evidence="2">Uncharacterized protein</fullName>
    </submittedName>
</protein>
<name>A0ABY5VN65_9ACTN</name>
<gene>
    <name evidence="2" type="ORF">Dfulv_28845</name>
</gene>
<keyword evidence="1" id="KW-0472">Membrane</keyword>
<organism evidence="2 3">
    <name type="scientific">Dactylosporangium fulvum</name>
    <dbReference type="NCBI Taxonomy" id="53359"/>
    <lineage>
        <taxon>Bacteria</taxon>
        <taxon>Bacillati</taxon>
        <taxon>Actinomycetota</taxon>
        <taxon>Actinomycetes</taxon>
        <taxon>Micromonosporales</taxon>
        <taxon>Micromonosporaceae</taxon>
        <taxon>Dactylosporangium</taxon>
    </lineage>
</organism>
<reference evidence="2" key="1">
    <citation type="submission" date="2021-04" db="EMBL/GenBank/DDBJ databases">
        <authorList>
            <person name="Hartkoorn R.C."/>
            <person name="Beaudoing E."/>
            <person name="Hot D."/>
        </authorList>
    </citation>
    <scope>NUCLEOTIDE SEQUENCE</scope>
    <source>
        <strain evidence="2">NRRL B-16292</strain>
    </source>
</reference>